<protein>
    <submittedName>
        <fullName evidence="2">Uncharacterized protein</fullName>
    </submittedName>
</protein>
<dbReference type="Proteomes" id="UP000240760">
    <property type="component" value="Unassembled WGS sequence"/>
</dbReference>
<dbReference type="AlphaFoldDB" id="A0A2T4C805"/>
<proteinExistence type="predicted"/>
<accession>A0A2T4C805</accession>
<evidence type="ECO:0000256" key="1">
    <source>
        <dbReference type="SAM" id="Phobius"/>
    </source>
</evidence>
<keyword evidence="1" id="KW-0812">Transmembrane</keyword>
<feature type="transmembrane region" description="Helical" evidence="1">
    <location>
        <begin position="30"/>
        <end position="49"/>
    </location>
</feature>
<evidence type="ECO:0000313" key="3">
    <source>
        <dbReference type="Proteomes" id="UP000240760"/>
    </source>
</evidence>
<name>A0A2T4C805_TRILO</name>
<sequence>MILVSAEQWACLSSFCPFILFLAPSSFNSFSAFSFVVPVCSTFLFLFGFRRQGKLRLSRKIWDSAFVGQTQKKARIRSDGINVILCFSCTIN</sequence>
<organism evidence="2 3">
    <name type="scientific">Trichoderma longibrachiatum ATCC 18648</name>
    <dbReference type="NCBI Taxonomy" id="983965"/>
    <lineage>
        <taxon>Eukaryota</taxon>
        <taxon>Fungi</taxon>
        <taxon>Dikarya</taxon>
        <taxon>Ascomycota</taxon>
        <taxon>Pezizomycotina</taxon>
        <taxon>Sordariomycetes</taxon>
        <taxon>Hypocreomycetidae</taxon>
        <taxon>Hypocreales</taxon>
        <taxon>Hypocreaceae</taxon>
        <taxon>Trichoderma</taxon>
    </lineage>
</organism>
<keyword evidence="3" id="KW-1185">Reference proteome</keyword>
<reference evidence="2 3" key="1">
    <citation type="submission" date="2016-07" db="EMBL/GenBank/DDBJ databases">
        <title>Multiple horizontal gene transfer events from other fungi enriched the ability of initially mycotrophic Trichoderma (Ascomycota) to feed on dead plant biomass.</title>
        <authorList>
            <consortium name="DOE Joint Genome Institute"/>
            <person name="Aerts A."/>
            <person name="Atanasova L."/>
            <person name="Chenthamara K."/>
            <person name="Zhang J."/>
            <person name="Grujic M."/>
            <person name="Henrissat B."/>
            <person name="Kuo A."/>
            <person name="Salamov A."/>
            <person name="Lipzen A."/>
            <person name="Labutti K."/>
            <person name="Barry K."/>
            <person name="Miao Y."/>
            <person name="Rahimi M.J."/>
            <person name="Shen Q."/>
            <person name="Grigoriev I.V."/>
            <person name="Kubicek C.P."/>
            <person name="Druzhinina I.S."/>
        </authorList>
    </citation>
    <scope>NUCLEOTIDE SEQUENCE [LARGE SCALE GENOMIC DNA]</scope>
    <source>
        <strain evidence="2 3">ATCC 18648</strain>
    </source>
</reference>
<keyword evidence="1" id="KW-1133">Transmembrane helix</keyword>
<gene>
    <name evidence="2" type="ORF">M440DRAFT_1221827</name>
</gene>
<keyword evidence="1" id="KW-0472">Membrane</keyword>
<evidence type="ECO:0000313" key="2">
    <source>
        <dbReference type="EMBL" id="PTB77709.1"/>
    </source>
</evidence>
<dbReference type="EMBL" id="KZ679130">
    <property type="protein sequence ID" value="PTB77709.1"/>
    <property type="molecule type" value="Genomic_DNA"/>
</dbReference>